<dbReference type="PANTHER" id="PTHR11922:SF2">
    <property type="entry name" value="GMP SYNTHASE [GLUTAMINE-HYDROLYZING]"/>
    <property type="match status" value="1"/>
</dbReference>
<proteinExistence type="predicted"/>
<comment type="caution">
    <text evidence="7">The sequence shown here is derived from an EMBL/GenBank/DDBJ whole genome shotgun (WGS) entry which is preliminary data.</text>
</comment>
<dbReference type="EMBL" id="AZMM01009911">
    <property type="protein sequence ID" value="ETJ35730.1"/>
    <property type="molecule type" value="Genomic_DNA"/>
</dbReference>
<keyword evidence="4" id="KW-0658">Purine biosynthesis</keyword>
<evidence type="ECO:0000256" key="2">
    <source>
        <dbReference type="ARBA" id="ARBA00022741"/>
    </source>
</evidence>
<name>W1Y235_9ZZZZ</name>
<feature type="domain" description="Glutamine amidotransferase" evidence="6">
    <location>
        <begin position="2"/>
        <end position="63"/>
    </location>
</feature>
<gene>
    <name evidence="7" type="ORF">Q604_UNBC09911G0001</name>
</gene>
<evidence type="ECO:0000256" key="4">
    <source>
        <dbReference type="ARBA" id="ARBA00022755"/>
    </source>
</evidence>
<dbReference type="Pfam" id="PF00117">
    <property type="entry name" value="GATase"/>
    <property type="match status" value="1"/>
</dbReference>
<keyword evidence="2" id="KW-0547">Nucleotide-binding</keyword>
<dbReference type="Gene3D" id="3.40.50.880">
    <property type="match status" value="1"/>
</dbReference>
<evidence type="ECO:0000256" key="5">
    <source>
        <dbReference type="ARBA" id="ARBA00022840"/>
    </source>
</evidence>
<sequence length="82" mass="9422">VVWMSHVDYVAKVPEGFEIVAHTKDCPVASMQNTERKLYAMQYHAEVLHTEHGKEMLHNFLYEVCGFTGTWTMANYAKSAIE</sequence>
<feature type="non-terminal residue" evidence="7">
    <location>
        <position position="82"/>
    </location>
</feature>
<dbReference type="InterPro" id="IPR017926">
    <property type="entry name" value="GATASE"/>
</dbReference>
<evidence type="ECO:0000259" key="6">
    <source>
        <dbReference type="Pfam" id="PF00117"/>
    </source>
</evidence>
<dbReference type="GO" id="GO:0003921">
    <property type="term" value="F:GMP synthase activity"/>
    <property type="evidence" value="ECO:0007669"/>
    <property type="project" value="TreeGrafter"/>
</dbReference>
<keyword evidence="3" id="KW-0332">GMP biosynthesis</keyword>
<evidence type="ECO:0000313" key="7">
    <source>
        <dbReference type="EMBL" id="ETJ35730.1"/>
    </source>
</evidence>
<dbReference type="PROSITE" id="PS51273">
    <property type="entry name" value="GATASE_TYPE_1"/>
    <property type="match status" value="1"/>
</dbReference>
<evidence type="ECO:0000256" key="1">
    <source>
        <dbReference type="ARBA" id="ARBA00022598"/>
    </source>
</evidence>
<dbReference type="SUPFAM" id="SSF52317">
    <property type="entry name" value="Class I glutamine amidotransferase-like"/>
    <property type="match status" value="1"/>
</dbReference>
<organism evidence="7">
    <name type="scientific">human gut metagenome</name>
    <dbReference type="NCBI Taxonomy" id="408170"/>
    <lineage>
        <taxon>unclassified sequences</taxon>
        <taxon>metagenomes</taxon>
        <taxon>organismal metagenomes</taxon>
    </lineage>
</organism>
<dbReference type="AlphaFoldDB" id="W1Y235"/>
<keyword evidence="5" id="KW-0067">ATP-binding</keyword>
<feature type="non-terminal residue" evidence="7">
    <location>
        <position position="1"/>
    </location>
</feature>
<dbReference type="GO" id="GO:0005524">
    <property type="term" value="F:ATP binding"/>
    <property type="evidence" value="ECO:0007669"/>
    <property type="project" value="UniProtKB-KW"/>
</dbReference>
<reference evidence="7" key="1">
    <citation type="submission" date="2013-12" db="EMBL/GenBank/DDBJ databases">
        <title>A Varibaculum cambriense genome reconstructed from a premature infant gut community with otherwise low bacterial novelty that shifts toward anaerobic metabolism during the third week of life.</title>
        <authorList>
            <person name="Brown C.T."/>
            <person name="Sharon I."/>
            <person name="Thomas B.C."/>
            <person name="Castelle C.J."/>
            <person name="Morowitz M.J."/>
            <person name="Banfield J.F."/>
        </authorList>
    </citation>
    <scope>NUCLEOTIDE SEQUENCE</scope>
</reference>
<accession>W1Y235</accession>
<protein>
    <submittedName>
        <fullName evidence="7">GMP synthase glutamine-hydrolyzing</fullName>
    </submittedName>
</protein>
<dbReference type="GO" id="GO:0005829">
    <property type="term" value="C:cytosol"/>
    <property type="evidence" value="ECO:0007669"/>
    <property type="project" value="TreeGrafter"/>
</dbReference>
<evidence type="ECO:0000256" key="3">
    <source>
        <dbReference type="ARBA" id="ARBA00022749"/>
    </source>
</evidence>
<dbReference type="InterPro" id="IPR029062">
    <property type="entry name" value="Class_I_gatase-like"/>
</dbReference>
<dbReference type="PANTHER" id="PTHR11922">
    <property type="entry name" value="GMP SYNTHASE-RELATED"/>
    <property type="match status" value="1"/>
</dbReference>
<keyword evidence="1" id="KW-0436">Ligase</keyword>